<evidence type="ECO:0000313" key="3">
    <source>
        <dbReference type="Proteomes" id="UP000194933"/>
    </source>
</evidence>
<dbReference type="RefSeq" id="WP_136382455.1">
    <property type="nucleotide sequence ID" value="NZ_NGMO01000002.1"/>
</dbReference>
<dbReference type="Proteomes" id="UP000194933">
    <property type="component" value="Unassembled WGS sequence"/>
</dbReference>
<keyword evidence="1" id="KW-0812">Transmembrane</keyword>
<reference evidence="2 3" key="1">
    <citation type="submission" date="2017-05" db="EMBL/GenBank/DDBJ databases">
        <title>The Genome Sequence of Enterococcus sp. 10A9_DIV0425.</title>
        <authorList>
            <consortium name="The Broad Institute Genomics Platform"/>
            <consortium name="The Broad Institute Genomic Center for Infectious Diseases"/>
            <person name="Earl A."/>
            <person name="Manson A."/>
            <person name="Schwartman J."/>
            <person name="Gilmore M."/>
            <person name="Abouelleil A."/>
            <person name="Cao P."/>
            <person name="Chapman S."/>
            <person name="Cusick C."/>
            <person name="Shea T."/>
            <person name="Young S."/>
            <person name="Neafsey D."/>
            <person name="Nusbaum C."/>
            <person name="Birren B."/>
        </authorList>
    </citation>
    <scope>NUCLEOTIDE SEQUENCE [LARGE SCALE GENOMIC DNA]</scope>
    <source>
        <strain evidence="2 3">10A9_DIV0425</strain>
    </source>
</reference>
<feature type="transmembrane region" description="Helical" evidence="1">
    <location>
        <begin position="56"/>
        <end position="73"/>
    </location>
</feature>
<keyword evidence="1" id="KW-1133">Transmembrane helix</keyword>
<keyword evidence="1" id="KW-0472">Membrane</keyword>
<gene>
    <name evidence="2" type="ORF">A5844_001267</name>
</gene>
<evidence type="ECO:0000256" key="1">
    <source>
        <dbReference type="SAM" id="Phobius"/>
    </source>
</evidence>
<proteinExistence type="predicted"/>
<name>A0A242K0P3_9ENTE</name>
<sequence>MLFSFFNFAQVFTEAGGYSGGTTNGGISGGGSVGHTSKYFRSSRRNDTSGPSTPEGYVFMGVSLGVIVAFLYLKRKRRKNVTDELLSRLLGTTKEKITSRNRKYLF</sequence>
<organism evidence="2 3">
    <name type="scientific">Candidatus Enterococcus wittei</name>
    <dbReference type="NCBI Taxonomy" id="1987383"/>
    <lineage>
        <taxon>Bacteria</taxon>
        <taxon>Bacillati</taxon>
        <taxon>Bacillota</taxon>
        <taxon>Bacilli</taxon>
        <taxon>Lactobacillales</taxon>
        <taxon>Enterococcaceae</taxon>
        <taxon>Enterococcus</taxon>
    </lineage>
</organism>
<accession>A0A242K0P3</accession>
<evidence type="ECO:0000313" key="2">
    <source>
        <dbReference type="EMBL" id="OTP11133.1"/>
    </source>
</evidence>
<dbReference type="AlphaFoldDB" id="A0A242K0P3"/>
<protein>
    <submittedName>
        <fullName evidence="2">Uncharacterized protein</fullName>
    </submittedName>
</protein>
<dbReference type="EMBL" id="NGMO01000002">
    <property type="protein sequence ID" value="OTP11133.1"/>
    <property type="molecule type" value="Genomic_DNA"/>
</dbReference>
<comment type="caution">
    <text evidence="2">The sequence shown here is derived from an EMBL/GenBank/DDBJ whole genome shotgun (WGS) entry which is preliminary data.</text>
</comment>
<keyword evidence="3" id="KW-1185">Reference proteome</keyword>